<dbReference type="Gene3D" id="3.40.30.10">
    <property type="entry name" value="Glutaredoxin"/>
    <property type="match status" value="1"/>
</dbReference>
<sequence>MLKFLSKVKLEFNALESCSGACLEILSQCTAARKDKESNPTCQLEVKRHTDNRPPQITVTFVNGEEVVFDAAATSAQSIHSSILEKGQLLETEKMFRDAGEAWPVIIPEEELHQTAPGSKPRKAEEQQQ</sequence>
<dbReference type="AlphaFoldDB" id="A0AAD3SNQ6"/>
<dbReference type="GO" id="GO:0005762">
    <property type="term" value="C:mitochondrial large ribosomal subunit"/>
    <property type="evidence" value="ECO:0007669"/>
    <property type="project" value="TreeGrafter"/>
</dbReference>
<reference evidence="10" key="1">
    <citation type="submission" date="2023-05" db="EMBL/GenBank/DDBJ databases">
        <title>Nepenthes gracilis genome sequencing.</title>
        <authorList>
            <person name="Fukushima K."/>
        </authorList>
    </citation>
    <scope>NUCLEOTIDE SEQUENCE</scope>
    <source>
        <strain evidence="10">SING2019-196</strain>
    </source>
</reference>
<accession>A0AAD3SNQ6</accession>
<protein>
    <recommendedName>
        <fullName evidence="7">Large ribosomal subunit protein mL53</fullName>
    </recommendedName>
    <alternativeName>
        <fullName evidence="8">39S ribosomal protein L53, mitochondrial</fullName>
    </alternativeName>
</protein>
<dbReference type="PANTHER" id="PTHR33618">
    <property type="entry name" value="39S RIBOSOMAL PROTEIN L53, MITOCHONDRIAL"/>
    <property type="match status" value="1"/>
</dbReference>
<keyword evidence="6" id="KW-0687">Ribonucleoprotein</keyword>
<dbReference type="PANTHER" id="PTHR33618:SF1">
    <property type="entry name" value="LARGE RIBOSOMAL SUBUNIT PROTEIN ML53"/>
    <property type="match status" value="1"/>
</dbReference>
<evidence type="ECO:0000313" key="11">
    <source>
        <dbReference type="Proteomes" id="UP001279734"/>
    </source>
</evidence>
<evidence type="ECO:0000313" key="10">
    <source>
        <dbReference type="EMBL" id="GMH13661.1"/>
    </source>
</evidence>
<keyword evidence="3" id="KW-0809">Transit peptide</keyword>
<evidence type="ECO:0000256" key="2">
    <source>
        <dbReference type="ARBA" id="ARBA00005557"/>
    </source>
</evidence>
<evidence type="ECO:0000256" key="4">
    <source>
        <dbReference type="ARBA" id="ARBA00022980"/>
    </source>
</evidence>
<feature type="region of interest" description="Disordered" evidence="9">
    <location>
        <begin position="108"/>
        <end position="129"/>
    </location>
</feature>
<evidence type="ECO:0000256" key="8">
    <source>
        <dbReference type="ARBA" id="ARBA00042721"/>
    </source>
</evidence>
<dbReference type="InterPro" id="IPR052473">
    <property type="entry name" value="mtLSU_mL53"/>
</dbReference>
<evidence type="ECO:0000256" key="5">
    <source>
        <dbReference type="ARBA" id="ARBA00023128"/>
    </source>
</evidence>
<dbReference type="Proteomes" id="UP001279734">
    <property type="component" value="Unassembled WGS sequence"/>
</dbReference>
<comment type="caution">
    <text evidence="10">The sequence shown here is derived from an EMBL/GenBank/DDBJ whole genome shotgun (WGS) entry which is preliminary data.</text>
</comment>
<keyword evidence="4" id="KW-0689">Ribosomal protein</keyword>
<evidence type="ECO:0000256" key="6">
    <source>
        <dbReference type="ARBA" id="ARBA00023274"/>
    </source>
</evidence>
<evidence type="ECO:0000256" key="1">
    <source>
        <dbReference type="ARBA" id="ARBA00004173"/>
    </source>
</evidence>
<gene>
    <name evidence="10" type="ORF">Nepgr_015502</name>
</gene>
<keyword evidence="11" id="KW-1185">Reference proteome</keyword>
<dbReference type="InterPro" id="IPR019716">
    <property type="entry name" value="Ribosomal_mL53"/>
</dbReference>
<keyword evidence="5" id="KW-0496">Mitochondrion</keyword>
<name>A0AAD3SNQ6_NEPGR</name>
<evidence type="ECO:0000256" key="9">
    <source>
        <dbReference type="SAM" id="MobiDB-lite"/>
    </source>
</evidence>
<comment type="subcellular location">
    <subcellularLocation>
        <location evidence="1">Mitochondrion</location>
    </subcellularLocation>
</comment>
<dbReference type="EMBL" id="BSYO01000013">
    <property type="protein sequence ID" value="GMH13661.1"/>
    <property type="molecule type" value="Genomic_DNA"/>
</dbReference>
<evidence type="ECO:0000256" key="3">
    <source>
        <dbReference type="ARBA" id="ARBA00022946"/>
    </source>
</evidence>
<dbReference type="Pfam" id="PF10780">
    <property type="entry name" value="MRP_L53"/>
    <property type="match status" value="1"/>
</dbReference>
<organism evidence="10 11">
    <name type="scientific">Nepenthes gracilis</name>
    <name type="common">Slender pitcher plant</name>
    <dbReference type="NCBI Taxonomy" id="150966"/>
    <lineage>
        <taxon>Eukaryota</taxon>
        <taxon>Viridiplantae</taxon>
        <taxon>Streptophyta</taxon>
        <taxon>Embryophyta</taxon>
        <taxon>Tracheophyta</taxon>
        <taxon>Spermatophyta</taxon>
        <taxon>Magnoliopsida</taxon>
        <taxon>eudicotyledons</taxon>
        <taxon>Gunneridae</taxon>
        <taxon>Pentapetalae</taxon>
        <taxon>Caryophyllales</taxon>
        <taxon>Nepenthaceae</taxon>
        <taxon>Nepenthes</taxon>
    </lineage>
</organism>
<proteinExistence type="inferred from homology"/>
<comment type="similarity">
    <text evidence="2">Belongs to the mitochondrion-specific ribosomal protein mL53 family.</text>
</comment>
<evidence type="ECO:0000256" key="7">
    <source>
        <dbReference type="ARBA" id="ARBA00035180"/>
    </source>
</evidence>